<evidence type="ECO:0000256" key="6">
    <source>
        <dbReference type="ARBA" id="ARBA00023136"/>
    </source>
</evidence>
<keyword evidence="13" id="KW-1185">Reference proteome</keyword>
<feature type="chain" id="PRO_5003395069" evidence="10">
    <location>
        <begin position="20"/>
        <end position="436"/>
    </location>
</feature>
<evidence type="ECO:0000256" key="4">
    <source>
        <dbReference type="ARBA" id="ARBA00022622"/>
    </source>
</evidence>
<evidence type="ECO:0000256" key="8">
    <source>
        <dbReference type="ARBA" id="ARBA00023288"/>
    </source>
</evidence>
<comment type="caution">
    <text evidence="12">The sequence shown here is derived from an EMBL/GenBank/DDBJ whole genome shotgun (WGS) entry which is preliminary data.</text>
</comment>
<comment type="subcellular location">
    <subcellularLocation>
        <location evidence="2">Cell membrane</location>
        <topology evidence="2">Lipid-anchor</topology>
        <topology evidence="2">GPI-anchor</topology>
    </subcellularLocation>
</comment>
<evidence type="ECO:0000256" key="10">
    <source>
        <dbReference type="SAM" id="SignalP"/>
    </source>
</evidence>
<dbReference type="AlphaFoldDB" id="F9WI37"/>
<evidence type="ECO:0000313" key="13">
    <source>
        <dbReference type="Proteomes" id="UP000000702"/>
    </source>
</evidence>
<evidence type="ECO:0000256" key="3">
    <source>
        <dbReference type="ARBA" id="ARBA00022475"/>
    </source>
</evidence>
<keyword evidence="6" id="KW-0472">Membrane</keyword>
<reference evidence="12 13" key="2">
    <citation type="journal article" date="2012" name="Proc. Natl. Acad. Sci. U.S.A.">
        <title>Antigenic diversity is generated by distinct evolutionary mechanisms in African trypanosome species.</title>
        <authorList>
            <person name="Jackson A.P."/>
            <person name="Berry A."/>
            <person name="Aslett M."/>
            <person name="Allison H.C."/>
            <person name="Burton P."/>
            <person name="Vavrova-Anderson J."/>
            <person name="Brown R."/>
            <person name="Browne H."/>
            <person name="Corton N."/>
            <person name="Hauser H."/>
            <person name="Gamble J."/>
            <person name="Gilderthorp R."/>
            <person name="Marcello L."/>
            <person name="McQuillan J."/>
            <person name="Otto T.D."/>
            <person name="Quail M.A."/>
            <person name="Sanders M.J."/>
            <person name="van Tonder A."/>
            <person name="Ginger M.L."/>
            <person name="Field M.C."/>
            <person name="Barry J.D."/>
            <person name="Hertz-Fowler C."/>
            <person name="Berriman M."/>
        </authorList>
    </citation>
    <scope>NUCLEOTIDE SEQUENCE [LARGE SCALE GENOMIC DNA]</scope>
    <source>
        <strain evidence="12 13">IL3000</strain>
    </source>
</reference>
<reference evidence="13" key="1">
    <citation type="submission" date="2011-07" db="EMBL/GenBank/DDBJ databases">
        <title>Divergent evolution of antigenic variation in African trypanosomes.</title>
        <authorList>
            <person name="Jackson A.P."/>
            <person name="Berry A."/>
            <person name="Allison H.C."/>
            <person name="Burton P."/>
            <person name="Anderson J."/>
            <person name="Aslett M."/>
            <person name="Brown R."/>
            <person name="Corton N."/>
            <person name="Harris D."/>
            <person name="Hauser H."/>
            <person name="Gamble J."/>
            <person name="Gilderthorp R."/>
            <person name="McQuillan J."/>
            <person name="Quail M.A."/>
            <person name="Sanders M."/>
            <person name="Van Tonder A."/>
            <person name="Ginger M.L."/>
            <person name="Donelson J.E."/>
            <person name="Field M.C."/>
            <person name="Barry J.D."/>
            <person name="Berriman M."/>
            <person name="Hertz-Fowler C."/>
        </authorList>
    </citation>
    <scope>NUCLEOTIDE SEQUENCE [LARGE SCALE GENOMIC DNA]</scope>
    <source>
        <strain evidence="13">IL3000</strain>
    </source>
</reference>
<evidence type="ECO:0000256" key="1">
    <source>
        <dbReference type="ARBA" id="ARBA00002523"/>
    </source>
</evidence>
<sequence>MIMKFLLVALVLLVGSCSAQPSKDEFDLFCKLLGEANSILHGPGYVYDEDKDKEVLKEMQMLYNATTDNMNQFRKTLWETKDFFEEHPPPTQPENRRKAHREIGDLITKGEKKIEENRELAKQINEKMKEAKLPVAQGMYGDGVNEIPKDEGQWAAIRDNTTRIFNSKDKAADSCGGGGNKQTGKTLINDLFCVCVGEGSDAERPCHPKIWPPKSWPSVGGCNNDNNNCKWTLIKFGSVGTPTLIHSFNESFEKIEQVCREEMTEKKVKSENIPILLDKYVGLIGKGDEQVKKDKSKKIFGHSGKSKDKTEVKDCTGAGSSNASGNKYGMEKHNDNICVDYTQNLQGDKYNIPWHKKFREAAEEVDQAKKLEEKILKNRADLLLLKSQAWVAYGREKDDETSNLDDMNVSNLFDGARLPTSFPPFPFPFLFLFLIL</sequence>
<organism evidence="12 13">
    <name type="scientific">Trypanosoma congolense (strain IL3000)</name>
    <dbReference type="NCBI Taxonomy" id="1068625"/>
    <lineage>
        <taxon>Eukaryota</taxon>
        <taxon>Discoba</taxon>
        <taxon>Euglenozoa</taxon>
        <taxon>Kinetoplastea</taxon>
        <taxon>Metakinetoplastina</taxon>
        <taxon>Trypanosomatida</taxon>
        <taxon>Trypanosomatidae</taxon>
        <taxon>Trypanosoma</taxon>
        <taxon>Nannomonas</taxon>
    </lineage>
</organism>
<keyword evidence="3" id="KW-1003">Cell membrane</keyword>
<feature type="compositionally biased region" description="Basic and acidic residues" evidence="9">
    <location>
        <begin position="305"/>
        <end position="314"/>
    </location>
</feature>
<dbReference type="GO" id="GO:0098552">
    <property type="term" value="C:side of membrane"/>
    <property type="evidence" value="ECO:0007669"/>
    <property type="project" value="UniProtKB-KW"/>
</dbReference>
<feature type="domain" description="Trypanosome variant surface glycoprotein B-type N-terminal" evidence="11">
    <location>
        <begin position="76"/>
        <end position="374"/>
    </location>
</feature>
<keyword evidence="4" id="KW-0336">GPI-anchor</keyword>
<keyword evidence="7" id="KW-0325">Glycoprotein</keyword>
<feature type="region of interest" description="Disordered" evidence="9">
    <location>
        <begin position="299"/>
        <end position="328"/>
    </location>
</feature>
<keyword evidence="8" id="KW-0449">Lipoprotein</keyword>
<gene>
    <name evidence="12" type="ORF">TCIL3000_0_18510</name>
</gene>
<comment type="function">
    <text evidence="1">VSG forms a coat on the surface of the parasite. The trypanosome evades the immune response of the host by expressing a series of antigenically distinct VSGs from an estimated 1000 VSG genes.</text>
</comment>
<dbReference type="EMBL" id="CAEQ01002524">
    <property type="protein sequence ID" value="CCD16982.1"/>
    <property type="molecule type" value="Genomic_DNA"/>
</dbReference>
<dbReference type="Proteomes" id="UP000000702">
    <property type="component" value="Unassembled WGS sequence"/>
</dbReference>
<dbReference type="PROSITE" id="PS51257">
    <property type="entry name" value="PROKAR_LIPOPROTEIN"/>
    <property type="match status" value="1"/>
</dbReference>
<evidence type="ECO:0000256" key="9">
    <source>
        <dbReference type="SAM" id="MobiDB-lite"/>
    </source>
</evidence>
<dbReference type="InterPro" id="IPR025932">
    <property type="entry name" value="Trypano_VSG_B_N_dom"/>
</dbReference>
<name>F9WI37_TRYCI</name>
<evidence type="ECO:0000256" key="2">
    <source>
        <dbReference type="ARBA" id="ARBA00004609"/>
    </source>
</evidence>
<proteinExistence type="predicted"/>
<dbReference type="GO" id="GO:0005886">
    <property type="term" value="C:plasma membrane"/>
    <property type="evidence" value="ECO:0007669"/>
    <property type="project" value="UniProtKB-SubCell"/>
</dbReference>
<evidence type="ECO:0000259" key="11">
    <source>
        <dbReference type="Pfam" id="PF13206"/>
    </source>
</evidence>
<keyword evidence="5 10" id="KW-0732">Signal</keyword>
<accession>F9WI37</accession>
<dbReference type="Pfam" id="PF13206">
    <property type="entry name" value="VSG_B"/>
    <property type="match status" value="1"/>
</dbReference>
<evidence type="ECO:0000256" key="7">
    <source>
        <dbReference type="ARBA" id="ARBA00023180"/>
    </source>
</evidence>
<evidence type="ECO:0000256" key="5">
    <source>
        <dbReference type="ARBA" id="ARBA00022729"/>
    </source>
</evidence>
<feature type="signal peptide" evidence="10">
    <location>
        <begin position="1"/>
        <end position="19"/>
    </location>
</feature>
<protein>
    <submittedName>
        <fullName evidence="12">Variant surface glycoprotein</fullName>
    </submittedName>
</protein>
<dbReference type="VEuPathDB" id="TriTrypDB:TcIL3000_0_18510"/>
<evidence type="ECO:0000313" key="12">
    <source>
        <dbReference type="EMBL" id="CCD16982.1"/>
    </source>
</evidence>